<keyword evidence="2" id="KW-1185">Reference proteome</keyword>
<dbReference type="Proteomes" id="UP001228905">
    <property type="component" value="Unassembled WGS sequence"/>
</dbReference>
<evidence type="ECO:0000313" key="1">
    <source>
        <dbReference type="EMBL" id="MDQ0464052.1"/>
    </source>
</evidence>
<proteinExistence type="predicted"/>
<gene>
    <name evidence="1" type="ORF">QO010_001823</name>
</gene>
<dbReference type="RefSeq" id="WP_307348436.1">
    <property type="nucleotide sequence ID" value="NZ_JAUSVS010000002.1"/>
</dbReference>
<evidence type="ECO:0000313" key="2">
    <source>
        <dbReference type="Proteomes" id="UP001228905"/>
    </source>
</evidence>
<dbReference type="EMBL" id="JAUSVS010000002">
    <property type="protein sequence ID" value="MDQ0464052.1"/>
    <property type="molecule type" value="Genomic_DNA"/>
</dbReference>
<dbReference type="InterPro" id="IPR029063">
    <property type="entry name" value="SAM-dependent_MTases_sf"/>
</dbReference>
<name>A0ABU0IPX1_9CAUL</name>
<protein>
    <submittedName>
        <fullName evidence="1">O-methyltransferase YrrM</fullName>
    </submittedName>
</protein>
<dbReference type="Pfam" id="PF13578">
    <property type="entry name" value="Methyltransf_24"/>
    <property type="match status" value="1"/>
</dbReference>
<comment type="caution">
    <text evidence="1">The sequence shown here is derived from an EMBL/GenBank/DDBJ whole genome shotgun (WGS) entry which is preliminary data.</text>
</comment>
<sequence>MNLISLARRALRKPDYALTALSRQVRARPILAPEIRPFVDERLTALREAFSGVSGTTRGHSLGHGAVQSPHAEMLWSLVRSRKPARVVETGVCNGLSSAVMLKAMDANGAGELVSVDLPEFAEPERNTEAFWAGKGGAVVPPGKDCGWLVPDEFRGRWSLVLGRASEVLPAVLADGCDIFIHDSEHSYENQLFEFRQGWAALRPGGVLVATDINWSAAFDDWRKTVRGRVQYLDHSCALVSK</sequence>
<organism evidence="1 2">
    <name type="scientific">Caulobacter ginsengisoli</name>
    <dbReference type="NCBI Taxonomy" id="400775"/>
    <lineage>
        <taxon>Bacteria</taxon>
        <taxon>Pseudomonadati</taxon>
        <taxon>Pseudomonadota</taxon>
        <taxon>Alphaproteobacteria</taxon>
        <taxon>Caulobacterales</taxon>
        <taxon>Caulobacteraceae</taxon>
        <taxon>Caulobacter</taxon>
    </lineage>
</organism>
<accession>A0ABU0IPX1</accession>
<dbReference type="Gene3D" id="3.40.50.150">
    <property type="entry name" value="Vaccinia Virus protein VP39"/>
    <property type="match status" value="1"/>
</dbReference>
<reference evidence="1 2" key="1">
    <citation type="submission" date="2023-07" db="EMBL/GenBank/DDBJ databases">
        <title>Genomic Encyclopedia of Type Strains, Phase IV (KMG-IV): sequencing the most valuable type-strain genomes for metagenomic binning, comparative biology and taxonomic classification.</title>
        <authorList>
            <person name="Goeker M."/>
        </authorList>
    </citation>
    <scope>NUCLEOTIDE SEQUENCE [LARGE SCALE GENOMIC DNA]</scope>
    <source>
        <strain evidence="1 2">DSM 18695</strain>
    </source>
</reference>
<dbReference type="SUPFAM" id="SSF53335">
    <property type="entry name" value="S-adenosyl-L-methionine-dependent methyltransferases"/>
    <property type="match status" value="1"/>
</dbReference>